<dbReference type="CDD" id="cd02042">
    <property type="entry name" value="ParAB_family"/>
    <property type="match status" value="1"/>
</dbReference>
<accession>A0A6L4WZA7</accession>
<dbReference type="Gene3D" id="3.40.50.300">
    <property type="entry name" value="P-loop containing nucleotide triphosphate hydrolases"/>
    <property type="match status" value="1"/>
</dbReference>
<dbReference type="SUPFAM" id="SSF52540">
    <property type="entry name" value="P-loop containing nucleoside triphosphate hydrolases"/>
    <property type="match status" value="1"/>
</dbReference>
<dbReference type="Proteomes" id="UP000472839">
    <property type="component" value="Unassembled WGS sequence"/>
</dbReference>
<evidence type="ECO:0000313" key="2">
    <source>
        <dbReference type="EMBL" id="KAB7891344.1"/>
    </source>
</evidence>
<dbReference type="Pfam" id="PF13614">
    <property type="entry name" value="AAA_31"/>
    <property type="match status" value="1"/>
</dbReference>
<dbReference type="AlphaFoldDB" id="A0A6L4WZA7"/>
<dbReference type="PANTHER" id="PTHR13696">
    <property type="entry name" value="P-LOOP CONTAINING NUCLEOSIDE TRIPHOSPHATE HYDROLASE"/>
    <property type="match status" value="1"/>
</dbReference>
<dbReference type="RefSeq" id="WP_152279447.1">
    <property type="nucleotide sequence ID" value="NZ_WFKK01000001.1"/>
</dbReference>
<sequence length="451" mass="51214">MDDKLKFRSDKPTLRELAPYCNVKGESAVRYIRDNNRELFIQGHRDFLSDKAPFVSVRDYVFLKYPEIYVGDKIEWIELEIKKLEKDRLPVESLKKELEAKIKAVDTVADTIIEKVNRGELIGTFYDNGIDGKILYLPTNGEELKELLDGLDEIKTDGKARVISIGNHKGGVAKTTSIVNLGATLKFMGKKVLLCDMDSQGNCTSGFGYVREDFENTLIELLIKLLDDDFEEVLNRSIIRLDTDKYFDSNSKGKLDLLGNSAVVEELTEELPIHAKNLGTLERVLSELLGYVDSDYDYILIDLPPRLDLILRMAIVASNYFVFSLTAEAFAEKGIPSVIAPIVKTSKRFKRDMRHDFEILGGINNRYESNINSFIQNKVNSDNLLKENLGEDRGLLRTDVNKNKVFNESAMMGVGSALFLEPCNRAVRNYFDLTEDILEKMLEVEMTNLSK</sequence>
<evidence type="ECO:0000259" key="1">
    <source>
        <dbReference type="Pfam" id="PF13614"/>
    </source>
</evidence>
<dbReference type="InterPro" id="IPR027417">
    <property type="entry name" value="P-loop_NTPase"/>
</dbReference>
<reference evidence="2 3" key="1">
    <citation type="submission" date="2019-10" db="EMBL/GenBank/DDBJ databases">
        <title>Poseidonibacter ostreae sp. nov., isolated from the gut of the Ostrea denselamellosa.</title>
        <authorList>
            <person name="Choi A."/>
        </authorList>
    </citation>
    <scope>NUCLEOTIDE SEQUENCE [LARGE SCALE GENOMIC DNA]</scope>
    <source>
        <strain evidence="2 3">SJOD-M-33</strain>
    </source>
</reference>
<proteinExistence type="predicted"/>
<feature type="domain" description="AAA" evidence="1">
    <location>
        <begin position="161"/>
        <end position="353"/>
    </location>
</feature>
<evidence type="ECO:0000313" key="3">
    <source>
        <dbReference type="Proteomes" id="UP000472839"/>
    </source>
</evidence>
<protein>
    <submittedName>
        <fullName evidence="2">AAA family ATPase</fullName>
    </submittedName>
</protein>
<name>A0A6L4WZA7_9BACT</name>
<comment type="caution">
    <text evidence="2">The sequence shown here is derived from an EMBL/GenBank/DDBJ whole genome shotgun (WGS) entry which is preliminary data.</text>
</comment>
<dbReference type="PANTHER" id="PTHR13696:SF99">
    <property type="entry name" value="COBYRINIC ACID AC-DIAMIDE SYNTHASE"/>
    <property type="match status" value="1"/>
</dbReference>
<dbReference type="EMBL" id="WFKK01000001">
    <property type="protein sequence ID" value="KAB7891344.1"/>
    <property type="molecule type" value="Genomic_DNA"/>
</dbReference>
<dbReference type="InterPro" id="IPR025669">
    <property type="entry name" value="AAA_dom"/>
</dbReference>
<dbReference type="InterPro" id="IPR050678">
    <property type="entry name" value="DNA_Partitioning_ATPase"/>
</dbReference>
<organism evidence="2 3">
    <name type="scientific">Poseidonibacter ostreae</name>
    <dbReference type="NCBI Taxonomy" id="2654171"/>
    <lineage>
        <taxon>Bacteria</taxon>
        <taxon>Pseudomonadati</taxon>
        <taxon>Campylobacterota</taxon>
        <taxon>Epsilonproteobacteria</taxon>
        <taxon>Campylobacterales</taxon>
        <taxon>Arcobacteraceae</taxon>
        <taxon>Poseidonibacter</taxon>
    </lineage>
</organism>
<gene>
    <name evidence="2" type="ORF">GBG19_00475</name>
</gene>